<sequence length="76" mass="8262">SCCSHFVVRFLGNRLVLLSAHFRVILVDSFDVTLLFLLNKDESSFAPALNLSWEAVALGVGLISSAHVVGKSIRFG</sequence>
<proteinExistence type="predicted"/>
<reference evidence="1" key="1">
    <citation type="journal article" date="2021" name="Vet Sci">
        <title>O-Serogroups and Pathovirotypes of Escherichia coli Isolated from Post-Weaning Piglets Showing Diarrhoea and/or Oedema in South Korea.</title>
        <authorList>
            <person name="Byun J.W."/>
            <person name="Moon B.Y."/>
            <person name="Do K.H."/>
            <person name="Lee K."/>
            <person name="Lee H.Y."/>
            <person name="Kim W.I."/>
            <person name="So B."/>
            <person name="Lee W.K."/>
        </authorList>
    </citation>
    <scope>NUCLEOTIDE SEQUENCE</scope>
    <source>
        <strain evidence="1">84/14</strain>
    </source>
</reference>
<evidence type="ECO:0000313" key="1">
    <source>
        <dbReference type="EMBL" id="MCY6524870.1"/>
    </source>
</evidence>
<evidence type="ECO:0000313" key="2">
    <source>
        <dbReference type="Proteomes" id="UP001077788"/>
    </source>
</evidence>
<organism evidence="1 2">
    <name type="scientific">Actinobacillus pleuropneumoniae</name>
    <name type="common">Haemophilus pleuropneumoniae</name>
    <dbReference type="NCBI Taxonomy" id="715"/>
    <lineage>
        <taxon>Bacteria</taxon>
        <taxon>Pseudomonadati</taxon>
        <taxon>Pseudomonadota</taxon>
        <taxon>Gammaproteobacteria</taxon>
        <taxon>Pasteurellales</taxon>
        <taxon>Pasteurellaceae</taxon>
        <taxon>Actinobacillus</taxon>
    </lineage>
</organism>
<dbReference type="Proteomes" id="UP001077788">
    <property type="component" value="Unassembled WGS sequence"/>
</dbReference>
<comment type="caution">
    <text evidence="1">The sequence shown here is derived from an EMBL/GenBank/DDBJ whole genome shotgun (WGS) entry which is preliminary data.</text>
</comment>
<dbReference type="AlphaFoldDB" id="A0A9Q4DKL4"/>
<name>A0A9Q4DKL4_ACTPL</name>
<accession>A0A9Q4DKL4</accession>
<dbReference type="EMBL" id="JAPQFC010000473">
    <property type="protein sequence ID" value="MCY6524870.1"/>
    <property type="molecule type" value="Genomic_DNA"/>
</dbReference>
<reference evidence="1" key="2">
    <citation type="submission" date="2022-12" db="EMBL/GenBank/DDBJ databases">
        <authorList>
            <person name="Kardos G."/>
            <person name="Sarkozi R."/>
            <person name="Laczko L."/>
            <person name="Marton S."/>
            <person name="Makrai L."/>
            <person name="Banyai K."/>
            <person name="Fodor L."/>
        </authorList>
    </citation>
    <scope>NUCLEOTIDE SEQUENCE</scope>
    <source>
        <strain evidence="1">84/14</strain>
    </source>
</reference>
<feature type="non-terminal residue" evidence="1">
    <location>
        <position position="1"/>
    </location>
</feature>
<dbReference type="RefSeq" id="WP_267992028.1">
    <property type="nucleotide sequence ID" value="NZ_JAPQFC010000473.1"/>
</dbReference>
<protein>
    <submittedName>
        <fullName evidence="1">Uncharacterized protein</fullName>
    </submittedName>
</protein>
<gene>
    <name evidence="1" type="ORF">OYG11_11720</name>
</gene>